<keyword evidence="4" id="KW-0547">Nucleotide-binding</keyword>
<keyword evidence="6" id="KW-0342">GTP-binding</keyword>
<dbReference type="Pfam" id="PF22594">
    <property type="entry name" value="GTP-eEF1A_C"/>
    <property type="match status" value="1"/>
</dbReference>
<dbReference type="SUPFAM" id="SSF52540">
    <property type="entry name" value="P-loop containing nucleoside triphosphate hydrolases"/>
    <property type="match status" value="1"/>
</dbReference>
<evidence type="ECO:0000256" key="4">
    <source>
        <dbReference type="ARBA" id="ARBA00022741"/>
    </source>
</evidence>
<dbReference type="Proteomes" id="UP000271554">
    <property type="component" value="Chromosome"/>
</dbReference>
<dbReference type="InterPro" id="IPR054696">
    <property type="entry name" value="GTP-eEF1A_C"/>
</dbReference>
<dbReference type="InterPro" id="IPR044139">
    <property type="entry name" value="CysN_NoDQ_III"/>
</dbReference>
<keyword evidence="5" id="KW-0067">ATP-binding</keyword>
<name>A0A387HBR9_9ACTN</name>
<dbReference type="PANTHER" id="PTHR23115">
    <property type="entry name" value="TRANSLATION FACTOR"/>
    <property type="match status" value="1"/>
</dbReference>
<sequence>MSTSTKQLADLSATTLLRFATAGSVDDGKSTLVGRLLHDSKSVLTDQLEAVEAASLKRGQEAPDLALLTDGLRAEREQGITIDVAYRYFATARRRFILADTPGHVQYTRNMVTGASTADLAVVLVDARNGVIEQTRRHAAVAALLRVPHVVLAVNKMDLVAYEEKVFAAIAEEFTAYASELGVPEITAIPISALAGDNVVEPSANMDWYGGPTVLEHLETVPVSHDLTSCHARLPVQYVIRPQTAELPDYRGYAGQIAAGTFRVGEPVTVLPSGRTSTIAGIDLLGESVDVAWTPQSVTLLLNDDIDISRGDLIVPSGDAPPTTQDVEATVCHVADQPLTVGQRVLLKHTTRTVKAIVKEIPSRLTLDDLSQHPEPGQLVANDIGQVLVRTAEPLALDSYAHSRRTGSFLLIDPADGTTLAAGMAGESFATHKTLTAVADEEGWDF</sequence>
<dbReference type="InterPro" id="IPR050100">
    <property type="entry name" value="TRAFAC_GTPase_members"/>
</dbReference>
<dbReference type="GO" id="GO:0006790">
    <property type="term" value="P:sulfur compound metabolic process"/>
    <property type="evidence" value="ECO:0007669"/>
    <property type="project" value="InterPro"/>
</dbReference>
<dbReference type="Pfam" id="PF00009">
    <property type="entry name" value="GTP_EFTU"/>
    <property type="match status" value="1"/>
</dbReference>
<dbReference type="PRINTS" id="PR00315">
    <property type="entry name" value="ELONGATNFCT"/>
</dbReference>
<dbReference type="EC" id="2.7.7.4" evidence="1"/>
<keyword evidence="3" id="KW-0548">Nucleotidyltransferase</keyword>
<evidence type="ECO:0000256" key="5">
    <source>
        <dbReference type="ARBA" id="ARBA00022840"/>
    </source>
</evidence>
<dbReference type="CDD" id="cd04166">
    <property type="entry name" value="CysN_ATPS"/>
    <property type="match status" value="1"/>
</dbReference>
<dbReference type="Gene3D" id="3.40.50.300">
    <property type="entry name" value="P-loop containing nucleotide triphosphate hydrolases"/>
    <property type="match status" value="1"/>
</dbReference>
<dbReference type="OrthoDB" id="9804504at2"/>
<dbReference type="GO" id="GO:0004781">
    <property type="term" value="F:sulfate adenylyltransferase (ATP) activity"/>
    <property type="evidence" value="ECO:0007669"/>
    <property type="project" value="UniProtKB-EC"/>
</dbReference>
<evidence type="ECO:0000256" key="1">
    <source>
        <dbReference type="ARBA" id="ARBA00012391"/>
    </source>
</evidence>
<keyword evidence="2" id="KW-0808">Transferase</keyword>
<dbReference type="CDD" id="cd03695">
    <property type="entry name" value="CysN_NodQ_II"/>
    <property type="match status" value="1"/>
</dbReference>
<evidence type="ECO:0000256" key="2">
    <source>
        <dbReference type="ARBA" id="ARBA00022679"/>
    </source>
</evidence>
<dbReference type="RefSeq" id="WP_120720735.1">
    <property type="nucleotide sequence ID" value="NZ_CP032698.1"/>
</dbReference>
<dbReference type="InterPro" id="IPR009001">
    <property type="entry name" value="Transl_elong_EF1A/Init_IF2_C"/>
</dbReference>
<evidence type="ECO:0000259" key="7">
    <source>
        <dbReference type="PROSITE" id="PS51722"/>
    </source>
</evidence>
<dbReference type="GO" id="GO:0005524">
    <property type="term" value="F:ATP binding"/>
    <property type="evidence" value="ECO:0007669"/>
    <property type="project" value="UniProtKB-KW"/>
</dbReference>
<dbReference type="InterPro" id="IPR009000">
    <property type="entry name" value="Transl_B-barrel_sf"/>
</dbReference>
<accession>A0A387HBR9</accession>
<dbReference type="Gene3D" id="2.40.30.10">
    <property type="entry name" value="Translation factors"/>
    <property type="match status" value="2"/>
</dbReference>
<dbReference type="EMBL" id="CP032698">
    <property type="protein sequence ID" value="AYG79673.1"/>
    <property type="molecule type" value="Genomic_DNA"/>
</dbReference>
<dbReference type="PROSITE" id="PS51722">
    <property type="entry name" value="G_TR_2"/>
    <property type="match status" value="1"/>
</dbReference>
<evidence type="ECO:0000313" key="9">
    <source>
        <dbReference type="Proteomes" id="UP000271554"/>
    </source>
</evidence>
<proteinExistence type="predicted"/>
<evidence type="ECO:0000313" key="8">
    <source>
        <dbReference type="EMBL" id="AYG79673.1"/>
    </source>
</evidence>
<dbReference type="InterPro" id="IPR044138">
    <property type="entry name" value="CysN_II"/>
</dbReference>
<dbReference type="AlphaFoldDB" id="A0A387HBR9"/>
<dbReference type="InterPro" id="IPR041757">
    <property type="entry name" value="CysN_GTP-bd"/>
</dbReference>
<dbReference type="CDD" id="cd04095">
    <property type="entry name" value="CysN_NoDQ_III"/>
    <property type="match status" value="1"/>
</dbReference>
<dbReference type="NCBIfam" id="TIGR02034">
    <property type="entry name" value="CysN"/>
    <property type="match status" value="1"/>
</dbReference>
<organism evidence="8 9">
    <name type="scientific">Streptomyces hundungensis</name>
    <dbReference type="NCBI Taxonomy" id="1077946"/>
    <lineage>
        <taxon>Bacteria</taxon>
        <taxon>Bacillati</taxon>
        <taxon>Actinomycetota</taxon>
        <taxon>Actinomycetes</taxon>
        <taxon>Kitasatosporales</taxon>
        <taxon>Streptomycetaceae</taxon>
        <taxon>Streptomyces</taxon>
    </lineage>
</organism>
<dbReference type="FunFam" id="3.40.50.300:FF:000119">
    <property type="entry name" value="Sulfate adenylyltransferase subunit 1"/>
    <property type="match status" value="1"/>
</dbReference>
<evidence type="ECO:0000256" key="3">
    <source>
        <dbReference type="ARBA" id="ARBA00022695"/>
    </source>
</evidence>
<feature type="domain" description="Tr-type G" evidence="7">
    <location>
        <begin position="14"/>
        <end position="228"/>
    </location>
</feature>
<dbReference type="GO" id="GO:0003924">
    <property type="term" value="F:GTPase activity"/>
    <property type="evidence" value="ECO:0007669"/>
    <property type="project" value="InterPro"/>
</dbReference>
<dbReference type="SUPFAM" id="SSF50447">
    <property type="entry name" value="Translation proteins"/>
    <property type="match status" value="1"/>
</dbReference>
<keyword evidence="9" id="KW-1185">Reference proteome</keyword>
<reference evidence="8 9" key="1">
    <citation type="submission" date="2018-10" db="EMBL/GenBank/DDBJ databases">
        <title>Relationship between Morphology and Antimicrobial Activity in Streptomyces.</title>
        <authorList>
            <person name="Kang H.J."/>
            <person name="Kim S.B."/>
        </authorList>
    </citation>
    <scope>NUCLEOTIDE SEQUENCE [LARGE SCALE GENOMIC DNA]</scope>
    <source>
        <strain evidence="8 9">BH38</strain>
    </source>
</reference>
<dbReference type="InterPro" id="IPR011779">
    <property type="entry name" value="SO4_adenylTrfase_lsu"/>
</dbReference>
<dbReference type="KEGG" id="shun:DWB77_01788"/>
<protein>
    <recommendedName>
        <fullName evidence="1">sulfate adenylyltransferase</fullName>
        <ecNumber evidence="1">2.7.7.4</ecNumber>
    </recommendedName>
</protein>
<dbReference type="InterPro" id="IPR000795">
    <property type="entry name" value="T_Tr_GTP-bd_dom"/>
</dbReference>
<dbReference type="PROSITE" id="PS00301">
    <property type="entry name" value="G_TR_1"/>
    <property type="match status" value="1"/>
</dbReference>
<dbReference type="GO" id="GO:0005525">
    <property type="term" value="F:GTP binding"/>
    <property type="evidence" value="ECO:0007669"/>
    <property type="project" value="UniProtKB-KW"/>
</dbReference>
<gene>
    <name evidence="8" type="primary">cysNC</name>
    <name evidence="8" type="ORF">DWB77_01788</name>
</gene>
<dbReference type="SUPFAM" id="SSF50465">
    <property type="entry name" value="EF-Tu/eEF-1alpha/eIF2-gamma C-terminal domain"/>
    <property type="match status" value="1"/>
</dbReference>
<dbReference type="InterPro" id="IPR031157">
    <property type="entry name" value="G_TR_CS"/>
</dbReference>
<dbReference type="InterPro" id="IPR027417">
    <property type="entry name" value="P-loop_NTPase"/>
</dbReference>
<evidence type="ECO:0000256" key="6">
    <source>
        <dbReference type="ARBA" id="ARBA00023134"/>
    </source>
</evidence>